<dbReference type="EnsemblPlants" id="AUR62042544-RA">
    <property type="protein sequence ID" value="AUR62042544-RA:cds"/>
    <property type="gene ID" value="AUR62042544"/>
</dbReference>
<evidence type="ECO:0000313" key="2">
    <source>
        <dbReference type="Proteomes" id="UP000596660"/>
    </source>
</evidence>
<organism evidence="1 2">
    <name type="scientific">Chenopodium quinoa</name>
    <name type="common">Quinoa</name>
    <dbReference type="NCBI Taxonomy" id="63459"/>
    <lineage>
        <taxon>Eukaryota</taxon>
        <taxon>Viridiplantae</taxon>
        <taxon>Streptophyta</taxon>
        <taxon>Embryophyta</taxon>
        <taxon>Tracheophyta</taxon>
        <taxon>Spermatophyta</taxon>
        <taxon>Magnoliopsida</taxon>
        <taxon>eudicotyledons</taxon>
        <taxon>Gunneridae</taxon>
        <taxon>Pentapetalae</taxon>
        <taxon>Caryophyllales</taxon>
        <taxon>Chenopodiaceae</taxon>
        <taxon>Chenopodioideae</taxon>
        <taxon>Atripliceae</taxon>
        <taxon>Chenopodium</taxon>
    </lineage>
</organism>
<dbReference type="Gramene" id="AUR62042544-RA">
    <property type="protein sequence ID" value="AUR62042544-RA:cds"/>
    <property type="gene ID" value="AUR62042544"/>
</dbReference>
<sequence>MSSTEPVDHDVTQLTDEEKATINEVMKVAQTLLETNNQGAIDIPLATVAATYDSTNVGGSNDTGAFMHKAQGFPHVPIPGGGGPGPVIICCKAAVIYGTFDNDLLQLGYLLAWFNYLDHMTGAFASAEIMLLGDNLALLGASFNRVILRETTSEP</sequence>
<reference evidence="1" key="2">
    <citation type="submission" date="2021-03" db="UniProtKB">
        <authorList>
            <consortium name="EnsemblPlants"/>
        </authorList>
    </citation>
    <scope>IDENTIFICATION</scope>
</reference>
<keyword evidence="2" id="KW-1185">Reference proteome</keyword>
<dbReference type="Proteomes" id="UP000596660">
    <property type="component" value="Unplaced"/>
</dbReference>
<proteinExistence type="predicted"/>
<accession>A0A803N9C7</accession>
<dbReference type="AlphaFoldDB" id="A0A803N9C7"/>
<reference evidence="1" key="1">
    <citation type="journal article" date="2017" name="Nature">
        <title>The genome of Chenopodium quinoa.</title>
        <authorList>
            <person name="Jarvis D.E."/>
            <person name="Ho Y.S."/>
            <person name="Lightfoot D.J."/>
            <person name="Schmoeckel S.M."/>
            <person name="Li B."/>
            <person name="Borm T.J.A."/>
            <person name="Ohyanagi H."/>
            <person name="Mineta K."/>
            <person name="Michell C.T."/>
            <person name="Saber N."/>
            <person name="Kharbatia N.M."/>
            <person name="Rupper R.R."/>
            <person name="Sharp A.R."/>
            <person name="Dally N."/>
            <person name="Boughton B.A."/>
            <person name="Woo Y.H."/>
            <person name="Gao G."/>
            <person name="Schijlen E.G.W.M."/>
            <person name="Guo X."/>
            <person name="Momin A.A."/>
            <person name="Negrao S."/>
            <person name="Al-Babili S."/>
            <person name="Gehring C."/>
            <person name="Roessner U."/>
            <person name="Jung C."/>
            <person name="Murphy K."/>
            <person name="Arold S.T."/>
            <person name="Gojobori T."/>
            <person name="van der Linden C.G."/>
            <person name="van Loo E.N."/>
            <person name="Jellen E.N."/>
            <person name="Maughan P.J."/>
            <person name="Tester M."/>
        </authorList>
    </citation>
    <scope>NUCLEOTIDE SEQUENCE [LARGE SCALE GENOMIC DNA]</scope>
    <source>
        <strain evidence="1">cv. PI 614886</strain>
    </source>
</reference>
<protein>
    <submittedName>
        <fullName evidence="1">Uncharacterized protein</fullName>
    </submittedName>
</protein>
<evidence type="ECO:0000313" key="1">
    <source>
        <dbReference type="EnsemblPlants" id="AUR62042544-RA:cds"/>
    </source>
</evidence>
<name>A0A803N9C7_CHEQI</name>